<dbReference type="GO" id="GO:0046819">
    <property type="term" value="P:protein secretion by the type V secretion system"/>
    <property type="evidence" value="ECO:0007669"/>
    <property type="project" value="TreeGrafter"/>
</dbReference>
<dbReference type="AlphaFoldDB" id="A0A3M0CHE6"/>
<dbReference type="PANTHER" id="PTHR34597">
    <property type="entry name" value="SLR1661 PROTEIN"/>
    <property type="match status" value="1"/>
</dbReference>
<dbReference type="InterPro" id="IPR005565">
    <property type="entry name" value="Hemolysn_activator_HlyB_C"/>
</dbReference>
<feature type="domain" description="Haemolysin activator HlyB C-terminal" evidence="4">
    <location>
        <begin position="198"/>
        <end position="510"/>
    </location>
</feature>
<evidence type="ECO:0000313" key="6">
    <source>
        <dbReference type="EMBL" id="RMB08762.1"/>
    </source>
</evidence>
<keyword evidence="7" id="KW-1185">Reference proteome</keyword>
<dbReference type="Pfam" id="PF03865">
    <property type="entry name" value="ShlB"/>
    <property type="match status" value="1"/>
</dbReference>
<comment type="caution">
    <text evidence="6">The sequence shown here is derived from an EMBL/GenBank/DDBJ whole genome shotgun (WGS) entry which is preliminary data.</text>
</comment>
<dbReference type="PANTHER" id="PTHR34597:SF6">
    <property type="entry name" value="BLR6126 PROTEIN"/>
    <property type="match status" value="1"/>
</dbReference>
<dbReference type="Gene3D" id="3.10.20.310">
    <property type="entry name" value="membrane protein fhac"/>
    <property type="match status" value="1"/>
</dbReference>
<keyword evidence="2" id="KW-0812">Transmembrane</keyword>
<dbReference type="Pfam" id="PF08479">
    <property type="entry name" value="POTRA_2"/>
    <property type="match status" value="1"/>
</dbReference>
<evidence type="ECO:0000259" key="5">
    <source>
        <dbReference type="Pfam" id="PF08479"/>
    </source>
</evidence>
<organism evidence="6 7">
    <name type="scientific">Eilatimonas milleporae</name>
    <dbReference type="NCBI Taxonomy" id="911205"/>
    <lineage>
        <taxon>Bacteria</taxon>
        <taxon>Pseudomonadati</taxon>
        <taxon>Pseudomonadota</taxon>
        <taxon>Alphaproteobacteria</taxon>
        <taxon>Kordiimonadales</taxon>
        <taxon>Kordiimonadaceae</taxon>
        <taxon>Eilatimonas</taxon>
    </lineage>
</organism>
<protein>
    <submittedName>
        <fullName evidence="6">Hemolysin activation/secretion protein</fullName>
    </submittedName>
</protein>
<keyword evidence="3" id="KW-0998">Cell outer membrane</keyword>
<dbReference type="EMBL" id="REFR01000010">
    <property type="protein sequence ID" value="RMB08762.1"/>
    <property type="molecule type" value="Genomic_DNA"/>
</dbReference>
<dbReference type="Gene3D" id="2.40.160.50">
    <property type="entry name" value="membrane protein fhac: a member of the omp85/tpsb transporter family"/>
    <property type="match status" value="1"/>
</dbReference>
<evidence type="ECO:0000256" key="1">
    <source>
        <dbReference type="ARBA" id="ARBA00022452"/>
    </source>
</evidence>
<evidence type="ECO:0000256" key="3">
    <source>
        <dbReference type="ARBA" id="ARBA00023237"/>
    </source>
</evidence>
<feature type="domain" description="Polypeptide-transport-associated ShlB-type" evidence="5">
    <location>
        <begin position="60"/>
        <end position="135"/>
    </location>
</feature>
<dbReference type="Proteomes" id="UP000271227">
    <property type="component" value="Unassembled WGS sequence"/>
</dbReference>
<dbReference type="InterPro" id="IPR013686">
    <property type="entry name" value="Polypept-transport_assoc_ShlB"/>
</dbReference>
<proteinExistence type="predicted"/>
<dbReference type="GO" id="GO:0008320">
    <property type="term" value="F:protein transmembrane transporter activity"/>
    <property type="evidence" value="ECO:0007669"/>
    <property type="project" value="TreeGrafter"/>
</dbReference>
<keyword evidence="1" id="KW-0472">Membrane</keyword>
<sequence>MLSVLWALAAHAQQQEVPPTVDPSQLERQFERERLPESQLDIVIPKQEDMAPEDSDAIRFTLTGLVVEGSTVYGEADFLPFYQKRLGTEITLTQAYTIARALTTKYRNDGYILSQVIVPPQRIEGGVLRLRAVEGFIDKVTVNGDVAGGGRLLRRYGEKIRNSRPLKADVLERYILLAGDLPGMTAQAVLSASPTTPGASDLDIVVREKRLEGFASVDNRGSRFSGPVQGQLGVSLNSLFGTHERTRFRFIGAAQLSELRSYEAEHVRQIGSEGLTVAVLGRYTESEPGGALEDSEIESESISAELLVNYPIIRTRAKNLNVRAGFSFRDTETAILDTPFTDDRIRAARAGLSYDFVDAWEGINLVDVEVSRGLGILDASEPGAPELSRAGADTTFTKVNLSLFRLQRLGGGFSLLLNAIGQYSDDRLVASEEFAIGGSRFGRAFDPSQVSGDRGVAGRVELRNDRAVTSDILEGIQFYAFYDYGSVWRRSAGGLASSRDELSSTGAGARLYLGEAVTANIEMVVPVIGDAASRGDDGDNVRALFGVSVAF</sequence>
<dbReference type="InParanoid" id="A0A3M0CHE6"/>
<dbReference type="OrthoDB" id="7439045at2"/>
<name>A0A3M0CHE6_9PROT</name>
<evidence type="ECO:0000259" key="4">
    <source>
        <dbReference type="Pfam" id="PF03865"/>
    </source>
</evidence>
<evidence type="ECO:0000313" key="7">
    <source>
        <dbReference type="Proteomes" id="UP000271227"/>
    </source>
</evidence>
<dbReference type="InterPro" id="IPR051544">
    <property type="entry name" value="TPS_OM_transporter"/>
</dbReference>
<reference evidence="6 7" key="1">
    <citation type="submission" date="2018-10" db="EMBL/GenBank/DDBJ databases">
        <title>Genomic Encyclopedia of Archaeal and Bacterial Type Strains, Phase II (KMG-II): from individual species to whole genera.</title>
        <authorList>
            <person name="Goeker M."/>
        </authorList>
    </citation>
    <scope>NUCLEOTIDE SEQUENCE [LARGE SCALE GENOMIC DNA]</scope>
    <source>
        <strain evidence="6 7">DSM 25217</strain>
    </source>
</reference>
<keyword evidence="1" id="KW-1134">Transmembrane beta strand</keyword>
<dbReference type="GO" id="GO:0098046">
    <property type="term" value="C:type V protein secretion system complex"/>
    <property type="evidence" value="ECO:0007669"/>
    <property type="project" value="TreeGrafter"/>
</dbReference>
<accession>A0A3M0CHE6</accession>
<gene>
    <name evidence="6" type="ORF">BXY39_1402</name>
</gene>
<evidence type="ECO:0000256" key="2">
    <source>
        <dbReference type="ARBA" id="ARBA00022692"/>
    </source>
</evidence>